<dbReference type="GO" id="GO:0006620">
    <property type="term" value="P:post-translational protein targeting to endoplasmic reticulum membrane"/>
    <property type="evidence" value="ECO:0007669"/>
    <property type="project" value="TreeGrafter"/>
</dbReference>
<evidence type="ECO:0008006" key="5">
    <source>
        <dbReference type="Google" id="ProtNLM"/>
    </source>
</evidence>
<dbReference type="GO" id="GO:0016020">
    <property type="term" value="C:membrane"/>
    <property type="evidence" value="ECO:0007669"/>
    <property type="project" value="TreeGrafter"/>
</dbReference>
<dbReference type="Proteomes" id="UP001218188">
    <property type="component" value="Unassembled WGS sequence"/>
</dbReference>
<dbReference type="InterPro" id="IPR011990">
    <property type="entry name" value="TPR-like_helical_dom_sf"/>
</dbReference>
<dbReference type="EMBL" id="JARJCM010000164">
    <property type="protein sequence ID" value="KAJ7024759.1"/>
    <property type="molecule type" value="Genomic_DNA"/>
</dbReference>
<dbReference type="AlphaFoldDB" id="A0AAD6WXF5"/>
<organism evidence="3 4">
    <name type="scientific">Mycena alexandri</name>
    <dbReference type="NCBI Taxonomy" id="1745969"/>
    <lineage>
        <taxon>Eukaryota</taxon>
        <taxon>Fungi</taxon>
        <taxon>Dikarya</taxon>
        <taxon>Basidiomycota</taxon>
        <taxon>Agaricomycotina</taxon>
        <taxon>Agaricomycetes</taxon>
        <taxon>Agaricomycetidae</taxon>
        <taxon>Agaricales</taxon>
        <taxon>Marasmiineae</taxon>
        <taxon>Mycenaceae</taxon>
        <taxon>Mycena</taxon>
    </lineage>
</organism>
<proteinExistence type="predicted"/>
<dbReference type="GO" id="GO:0060090">
    <property type="term" value="F:molecular adaptor activity"/>
    <property type="evidence" value="ECO:0007669"/>
    <property type="project" value="TreeGrafter"/>
</dbReference>
<dbReference type="Pfam" id="PF13424">
    <property type="entry name" value="TPR_12"/>
    <property type="match status" value="1"/>
</dbReference>
<dbReference type="Gene3D" id="1.25.40.10">
    <property type="entry name" value="Tetratricopeptide repeat domain"/>
    <property type="match status" value="1"/>
</dbReference>
<dbReference type="GO" id="GO:0072380">
    <property type="term" value="C:TRC complex"/>
    <property type="evidence" value="ECO:0007669"/>
    <property type="project" value="TreeGrafter"/>
</dbReference>
<reference evidence="3" key="1">
    <citation type="submission" date="2023-03" db="EMBL/GenBank/DDBJ databases">
        <title>Massive genome expansion in bonnet fungi (Mycena s.s.) driven by repeated elements and novel gene families across ecological guilds.</title>
        <authorList>
            <consortium name="Lawrence Berkeley National Laboratory"/>
            <person name="Harder C.B."/>
            <person name="Miyauchi S."/>
            <person name="Viragh M."/>
            <person name="Kuo A."/>
            <person name="Thoen E."/>
            <person name="Andreopoulos B."/>
            <person name="Lu D."/>
            <person name="Skrede I."/>
            <person name="Drula E."/>
            <person name="Henrissat B."/>
            <person name="Morin E."/>
            <person name="Kohler A."/>
            <person name="Barry K."/>
            <person name="LaButti K."/>
            <person name="Morin E."/>
            <person name="Salamov A."/>
            <person name="Lipzen A."/>
            <person name="Mereny Z."/>
            <person name="Hegedus B."/>
            <person name="Baldrian P."/>
            <person name="Stursova M."/>
            <person name="Weitz H."/>
            <person name="Taylor A."/>
            <person name="Grigoriev I.V."/>
            <person name="Nagy L.G."/>
            <person name="Martin F."/>
            <person name="Kauserud H."/>
        </authorList>
    </citation>
    <scope>NUCLEOTIDE SEQUENCE</scope>
    <source>
        <strain evidence="3">CBHHK200</strain>
    </source>
</reference>
<keyword evidence="1" id="KW-0677">Repeat</keyword>
<evidence type="ECO:0000313" key="4">
    <source>
        <dbReference type="Proteomes" id="UP001218188"/>
    </source>
</evidence>
<protein>
    <recommendedName>
        <fullName evidence="5">TPR-like protein</fullName>
    </recommendedName>
</protein>
<dbReference type="SUPFAM" id="SSF48452">
    <property type="entry name" value="TPR-like"/>
    <property type="match status" value="1"/>
</dbReference>
<dbReference type="InterPro" id="IPR019734">
    <property type="entry name" value="TPR_rpt"/>
</dbReference>
<sequence>MTISGDLKSLGNAFFGAKDYVEAEKHYTRAIEASGNEDGPKGPGLAVLYANRAACLLCLKRYMDAERDATKATKLDPTYAKGFARLATAQDCLGNYTTSSQNWRRALDALPEANLGAAEQNQKTQYEAGLMTTNATLVKLGLGGGSGLRHEARSPWDRAAVIIARLRIQRSRNSPPIFSSAWVIHFAHEEFMNGVGLASQLQINPATGYPAGALLGIASLTNAVLRDRRVIHCPTDELIAKCNEQLRFEARVTGAWDHDRPELVIQSALVRQSEQGWPAARQALSITVRGWILHAVVEASVNQRHDIAAMLYKNCLDVLSSLRATWIEATPKDRGVVFENSFIFGLRRIYLDALMKSEPTPDLLEVLQQQSDALILELEEALPRSPAPREESADPGFFSSFYMYPRGQAFAAKGFYYKKIATRTRSDPNFCFRRSALEYLKSVQFFPEDDEQHPWLLNEALESMLNARSFPLPEILDVLNRIGVSALKAKEIWECSSLGAGVWATFHHVAQQEARLRLLVEEGKLSMEACVGSEVLRL</sequence>
<gene>
    <name evidence="3" type="ORF">C8F04DRAFT_1130487</name>
</gene>
<name>A0AAD6WXF5_9AGAR</name>
<dbReference type="InterPro" id="IPR047150">
    <property type="entry name" value="SGT"/>
</dbReference>
<dbReference type="SMART" id="SM00028">
    <property type="entry name" value="TPR"/>
    <property type="match status" value="3"/>
</dbReference>
<comment type="caution">
    <text evidence="3">The sequence shown here is derived from an EMBL/GenBank/DDBJ whole genome shotgun (WGS) entry which is preliminary data.</text>
</comment>
<dbReference type="PANTHER" id="PTHR45831">
    <property type="entry name" value="LD24721P"/>
    <property type="match status" value="1"/>
</dbReference>
<evidence type="ECO:0000313" key="3">
    <source>
        <dbReference type="EMBL" id="KAJ7024759.1"/>
    </source>
</evidence>
<keyword evidence="4" id="KW-1185">Reference proteome</keyword>
<evidence type="ECO:0000256" key="2">
    <source>
        <dbReference type="ARBA" id="ARBA00022803"/>
    </source>
</evidence>
<keyword evidence="2" id="KW-0802">TPR repeat</keyword>
<dbReference type="PANTHER" id="PTHR45831:SF4">
    <property type="match status" value="1"/>
</dbReference>
<evidence type="ECO:0000256" key="1">
    <source>
        <dbReference type="ARBA" id="ARBA00022737"/>
    </source>
</evidence>
<accession>A0AAD6WXF5</accession>